<dbReference type="Proteomes" id="UP000316882">
    <property type="component" value="Unassembled WGS sequence"/>
</dbReference>
<organism evidence="1 2">
    <name type="scientific">Brevibacillus parabrevis</name>
    <dbReference type="NCBI Taxonomy" id="54914"/>
    <lineage>
        <taxon>Bacteria</taxon>
        <taxon>Bacillati</taxon>
        <taxon>Bacillota</taxon>
        <taxon>Bacilli</taxon>
        <taxon>Bacillales</taxon>
        <taxon>Paenibacillaceae</taxon>
        <taxon>Brevibacillus</taxon>
    </lineage>
</organism>
<proteinExistence type="predicted"/>
<reference evidence="1 2" key="1">
    <citation type="submission" date="2019-06" db="EMBL/GenBank/DDBJ databases">
        <title>Whole genome shotgun sequence of Brevibacillus parabrevis NBRC 12334.</title>
        <authorList>
            <person name="Hosoyama A."/>
            <person name="Uohara A."/>
            <person name="Ohji S."/>
            <person name="Ichikawa N."/>
        </authorList>
    </citation>
    <scope>NUCLEOTIDE SEQUENCE [LARGE SCALE GENOMIC DNA]</scope>
    <source>
        <strain evidence="1 2">NBRC 12334</strain>
    </source>
</reference>
<evidence type="ECO:0000313" key="2">
    <source>
        <dbReference type="Proteomes" id="UP000316882"/>
    </source>
</evidence>
<evidence type="ECO:0000313" key="1">
    <source>
        <dbReference type="EMBL" id="GEB34166.1"/>
    </source>
</evidence>
<protein>
    <submittedName>
        <fullName evidence="1">Uncharacterized protein</fullName>
    </submittedName>
</protein>
<accession>A0A4Y3PQA7</accession>
<name>A0A4Y3PQA7_BREPA</name>
<dbReference type="EMBL" id="BJMH01000019">
    <property type="protein sequence ID" value="GEB34166.1"/>
    <property type="molecule type" value="Genomic_DNA"/>
</dbReference>
<sequence>MSHGRFVDFYYTAPQDAASEKVLQSTDNGETWEDAYLPLGIKSASVNGIPKHTVRAAQLEAGKTYLFKVVITGGKNEGESNVITQTVM</sequence>
<comment type="caution">
    <text evidence="1">The sequence shown here is derived from an EMBL/GenBank/DDBJ whole genome shotgun (WGS) entry which is preliminary data.</text>
</comment>
<keyword evidence="2" id="KW-1185">Reference proteome</keyword>
<dbReference type="AlphaFoldDB" id="A0A4Y3PQA7"/>
<gene>
    <name evidence="1" type="ORF">BPA01_37460</name>
</gene>